<keyword evidence="13" id="KW-0808">Transferase</keyword>
<evidence type="ECO:0000256" key="8">
    <source>
        <dbReference type="ARBA" id="ARBA00023134"/>
    </source>
</evidence>
<comment type="catalytic activity">
    <reaction evidence="10">
        <text>2 GTP = 3',3'-c-di-GMP + 2 diphosphate</text>
        <dbReference type="Rhea" id="RHEA:24898"/>
        <dbReference type="ChEBI" id="CHEBI:33019"/>
        <dbReference type="ChEBI" id="CHEBI:37565"/>
        <dbReference type="ChEBI" id="CHEBI:58805"/>
        <dbReference type="EC" id="2.7.7.65"/>
    </reaction>
</comment>
<proteinExistence type="predicted"/>
<dbReference type="GO" id="GO:0005525">
    <property type="term" value="F:GTP binding"/>
    <property type="evidence" value="ECO:0007669"/>
    <property type="project" value="UniProtKB-KW"/>
</dbReference>
<dbReference type="GO" id="GO:0052621">
    <property type="term" value="F:diguanylate cyclase activity"/>
    <property type="evidence" value="ECO:0007669"/>
    <property type="project" value="UniProtKB-EC"/>
</dbReference>
<dbReference type="EMBL" id="CP123488">
    <property type="protein sequence ID" value="WGL56013.1"/>
    <property type="molecule type" value="Genomic_DNA"/>
</dbReference>
<dbReference type="InterPro" id="IPR029787">
    <property type="entry name" value="Nucleotide_cyclase"/>
</dbReference>
<keyword evidence="7 11" id="KW-1133">Transmembrane helix</keyword>
<evidence type="ECO:0000256" key="9">
    <source>
        <dbReference type="ARBA" id="ARBA00023136"/>
    </source>
</evidence>
<keyword evidence="8" id="KW-0547">Nucleotide-binding</keyword>
<evidence type="ECO:0000256" key="1">
    <source>
        <dbReference type="ARBA" id="ARBA00001946"/>
    </source>
</evidence>
<dbReference type="InterPro" id="IPR029151">
    <property type="entry name" value="Sensor-like_sf"/>
</dbReference>
<dbReference type="InterPro" id="IPR050469">
    <property type="entry name" value="Diguanylate_Cyclase"/>
</dbReference>
<dbReference type="AlphaFoldDB" id="A0AA95JWL3"/>
<dbReference type="RefSeq" id="WP_280556756.1">
    <property type="nucleotide sequence ID" value="NZ_CP123488.1"/>
</dbReference>
<dbReference type="GO" id="GO:0043709">
    <property type="term" value="P:cell adhesion involved in single-species biofilm formation"/>
    <property type="evidence" value="ECO:0007669"/>
    <property type="project" value="TreeGrafter"/>
</dbReference>
<dbReference type="SMART" id="SM00267">
    <property type="entry name" value="GGDEF"/>
    <property type="match status" value="1"/>
</dbReference>
<dbReference type="InterPro" id="IPR043128">
    <property type="entry name" value="Rev_trsase/Diguanyl_cyclase"/>
</dbReference>
<reference evidence="13" key="1">
    <citation type="submission" date="2023-04" db="EMBL/GenBank/DDBJ databases">
        <title>APH(3)-Id, a novel chromosomal aminoglycoside phosphotransferase, identified from an environmental isolate of Kluyvera intermedia DW18.</title>
        <authorList>
            <person name="Sha Y."/>
        </authorList>
    </citation>
    <scope>NUCLEOTIDE SEQUENCE</scope>
    <source>
        <strain evidence="13">DW18</strain>
    </source>
</reference>
<comment type="pathway">
    <text evidence="3">Purine metabolism; 3',5'-cyclic di-GMP biosynthesis.</text>
</comment>
<evidence type="ECO:0000256" key="7">
    <source>
        <dbReference type="ARBA" id="ARBA00022989"/>
    </source>
</evidence>
<feature type="domain" description="GGDEF" evidence="12">
    <location>
        <begin position="382"/>
        <end position="512"/>
    </location>
</feature>
<dbReference type="Proteomes" id="UP001177527">
    <property type="component" value="Chromosome"/>
</dbReference>
<comment type="cofactor">
    <cofactor evidence="1">
        <name>Mg(2+)</name>
        <dbReference type="ChEBI" id="CHEBI:18420"/>
    </cofactor>
</comment>
<dbReference type="PANTHER" id="PTHR45138">
    <property type="entry name" value="REGULATORY COMPONENTS OF SENSORY TRANSDUCTION SYSTEM"/>
    <property type="match status" value="1"/>
</dbReference>
<dbReference type="Gene3D" id="3.30.450.20">
    <property type="entry name" value="PAS domain"/>
    <property type="match status" value="2"/>
</dbReference>
<feature type="transmembrane region" description="Helical" evidence="11">
    <location>
        <begin position="289"/>
        <end position="308"/>
    </location>
</feature>
<evidence type="ECO:0000256" key="4">
    <source>
        <dbReference type="ARBA" id="ARBA00012528"/>
    </source>
</evidence>
<keyword evidence="13" id="KW-0548">Nucleotidyltransferase</keyword>
<evidence type="ECO:0000256" key="3">
    <source>
        <dbReference type="ARBA" id="ARBA00004665"/>
    </source>
</evidence>
<evidence type="ECO:0000256" key="6">
    <source>
        <dbReference type="ARBA" id="ARBA00022692"/>
    </source>
</evidence>
<evidence type="ECO:0000313" key="13">
    <source>
        <dbReference type="EMBL" id="WGL56013.1"/>
    </source>
</evidence>
<dbReference type="SUPFAM" id="SSF103190">
    <property type="entry name" value="Sensory domain-like"/>
    <property type="match status" value="1"/>
</dbReference>
<evidence type="ECO:0000256" key="2">
    <source>
        <dbReference type="ARBA" id="ARBA00004651"/>
    </source>
</evidence>
<keyword evidence="5" id="KW-1003">Cell membrane</keyword>
<feature type="transmembrane region" description="Helical" evidence="11">
    <location>
        <begin position="12"/>
        <end position="35"/>
    </location>
</feature>
<evidence type="ECO:0000256" key="5">
    <source>
        <dbReference type="ARBA" id="ARBA00022475"/>
    </source>
</evidence>
<evidence type="ECO:0000256" key="10">
    <source>
        <dbReference type="ARBA" id="ARBA00034247"/>
    </source>
</evidence>
<dbReference type="Pfam" id="PF00990">
    <property type="entry name" value="GGDEF"/>
    <property type="match status" value="1"/>
</dbReference>
<dbReference type="Gene3D" id="3.30.70.270">
    <property type="match status" value="1"/>
</dbReference>
<organism evidence="13 14">
    <name type="scientific">Kluyvera intermedia</name>
    <name type="common">Enterobacter intermedius</name>
    <dbReference type="NCBI Taxonomy" id="61648"/>
    <lineage>
        <taxon>Bacteria</taxon>
        <taxon>Pseudomonadati</taxon>
        <taxon>Pseudomonadota</taxon>
        <taxon>Gammaproteobacteria</taxon>
        <taxon>Enterobacterales</taxon>
        <taxon>Enterobacteriaceae</taxon>
        <taxon>Kluyvera</taxon>
    </lineage>
</organism>
<name>A0AA95JWL3_KLUIN</name>
<dbReference type="PANTHER" id="PTHR45138:SF24">
    <property type="entry name" value="DIGUANYLATE CYCLASE DGCC-RELATED"/>
    <property type="match status" value="1"/>
</dbReference>
<keyword evidence="8" id="KW-0342">GTP-binding</keyword>
<dbReference type="InterPro" id="IPR000160">
    <property type="entry name" value="GGDEF_dom"/>
</dbReference>
<dbReference type="PROSITE" id="PS50887">
    <property type="entry name" value="GGDEF"/>
    <property type="match status" value="1"/>
</dbReference>
<comment type="subcellular location">
    <subcellularLocation>
        <location evidence="2">Cell membrane</location>
        <topology evidence="2">Multi-pass membrane protein</topology>
    </subcellularLocation>
</comment>
<dbReference type="GO" id="GO:0005886">
    <property type="term" value="C:plasma membrane"/>
    <property type="evidence" value="ECO:0007669"/>
    <property type="project" value="UniProtKB-SubCell"/>
</dbReference>
<keyword evidence="9 11" id="KW-0472">Membrane</keyword>
<evidence type="ECO:0000313" key="14">
    <source>
        <dbReference type="Proteomes" id="UP001177527"/>
    </source>
</evidence>
<sequence>MKPQNKSLSFTTPIFISFAGIIFCFVLIAALVTVIQRNDIINAYHGINRNFAHNLAVNYTESILHENDYILGRAVTYLSRNDELDNVVNKDPDKGLQSMMQLLSMMPTVSSLSIADSEGHYLRAPQVIERANAPVFDATSRPWFVHQGDAGIFSRYTQPYIDFYTHQQTVTLAKPVISAEGKLKGTLAFHFDLTAMSHTLRQMKPPVQGEFFVVNRKGQALLHPDSGKLFQTVLSDKLLTNMTAGDGEIFDKSSRTWYYYYSFTNPDWFVIYKVSGKTLSQLAQHESIIASWGFALAGIIIITFGLYLRQASRAILMNIINAIKTGDTRHAPGLEVMLHKAIEVNKERERAYVRQATVDSLTGCKNRWAFDTDITELMNNHQPFALALVDIDNFKSINDTWGHLSGDIVLRNVAREGIAILQAHGLSLYRYGGEEFAIIFTAEMVEEAQTLLEEWRMNVASRTWREEGLSVTFSAGLGEWHMETLEHLVSSVDEALYKAKRQGKNRILRTSHT</sequence>
<evidence type="ECO:0000256" key="11">
    <source>
        <dbReference type="SAM" id="Phobius"/>
    </source>
</evidence>
<dbReference type="SUPFAM" id="SSF55073">
    <property type="entry name" value="Nucleotide cyclase"/>
    <property type="match status" value="1"/>
</dbReference>
<dbReference type="InterPro" id="IPR033479">
    <property type="entry name" value="dCache_1"/>
</dbReference>
<dbReference type="CDD" id="cd18773">
    <property type="entry name" value="PDC1_HK_sensor"/>
    <property type="match status" value="1"/>
</dbReference>
<protein>
    <recommendedName>
        <fullName evidence="4">diguanylate cyclase</fullName>
        <ecNumber evidence="4">2.7.7.65</ecNumber>
    </recommendedName>
</protein>
<evidence type="ECO:0000259" key="12">
    <source>
        <dbReference type="PROSITE" id="PS50887"/>
    </source>
</evidence>
<dbReference type="NCBIfam" id="TIGR00254">
    <property type="entry name" value="GGDEF"/>
    <property type="match status" value="1"/>
</dbReference>
<gene>
    <name evidence="13" type="ORF">QBD33_20830</name>
</gene>
<accession>A0AA95JWL3</accession>
<keyword evidence="6 11" id="KW-0812">Transmembrane</keyword>
<dbReference type="EC" id="2.7.7.65" evidence="4"/>
<dbReference type="GO" id="GO:1902201">
    <property type="term" value="P:negative regulation of bacterial-type flagellum-dependent cell motility"/>
    <property type="evidence" value="ECO:0007669"/>
    <property type="project" value="TreeGrafter"/>
</dbReference>
<dbReference type="CDD" id="cd01949">
    <property type="entry name" value="GGDEF"/>
    <property type="match status" value="1"/>
</dbReference>
<dbReference type="Pfam" id="PF02743">
    <property type="entry name" value="dCache_1"/>
    <property type="match status" value="1"/>
</dbReference>